<name>A0ABN6XNN8_9MICO</name>
<feature type="compositionally biased region" description="Low complexity" evidence="1">
    <location>
        <begin position="199"/>
        <end position="212"/>
    </location>
</feature>
<organism evidence="2 3">
    <name type="scientific">Naasia aerilata</name>
    <dbReference type="NCBI Taxonomy" id="1162966"/>
    <lineage>
        <taxon>Bacteria</taxon>
        <taxon>Bacillati</taxon>
        <taxon>Actinomycetota</taxon>
        <taxon>Actinomycetes</taxon>
        <taxon>Micrococcales</taxon>
        <taxon>Microbacteriaceae</taxon>
        <taxon>Naasia</taxon>
    </lineage>
</organism>
<reference evidence="3" key="1">
    <citation type="journal article" date="2019" name="Int. J. Syst. Evol. Microbiol.">
        <title>The Global Catalogue of Microorganisms (GCM) 10K type strain sequencing project: providing services to taxonomists for standard genome sequencing and annotation.</title>
        <authorList>
            <consortium name="The Broad Institute Genomics Platform"/>
            <consortium name="The Broad Institute Genome Sequencing Center for Infectious Disease"/>
            <person name="Wu L."/>
            <person name="Ma J."/>
        </authorList>
    </citation>
    <scope>NUCLEOTIDE SEQUENCE [LARGE SCALE GENOMIC DNA]</scope>
    <source>
        <strain evidence="3">NBRC 108725</strain>
    </source>
</reference>
<dbReference type="Proteomes" id="UP001321498">
    <property type="component" value="Chromosome"/>
</dbReference>
<keyword evidence="3" id="KW-1185">Reference proteome</keyword>
<feature type="region of interest" description="Disordered" evidence="1">
    <location>
        <begin position="170"/>
        <end position="227"/>
    </location>
</feature>
<dbReference type="EMBL" id="AP027731">
    <property type="protein sequence ID" value="BDZ46602.1"/>
    <property type="molecule type" value="Genomic_DNA"/>
</dbReference>
<evidence type="ECO:0000256" key="1">
    <source>
        <dbReference type="SAM" id="MobiDB-lite"/>
    </source>
</evidence>
<protein>
    <submittedName>
        <fullName evidence="2">Uncharacterized protein</fullName>
    </submittedName>
</protein>
<evidence type="ECO:0000313" key="2">
    <source>
        <dbReference type="EMBL" id="BDZ46602.1"/>
    </source>
</evidence>
<proteinExistence type="predicted"/>
<gene>
    <name evidence="2" type="ORF">GCM10025866_25110</name>
</gene>
<feature type="compositionally biased region" description="Polar residues" evidence="1">
    <location>
        <begin position="177"/>
        <end position="187"/>
    </location>
</feature>
<accession>A0ABN6XNN8</accession>
<evidence type="ECO:0000313" key="3">
    <source>
        <dbReference type="Proteomes" id="UP001321498"/>
    </source>
</evidence>
<sequence length="227" mass="24364">MPSVRKQRSEAAGAGALVLGRAARIEDGIQEFREQWARRRGLQPTVIPYTGYGAPGWVRVLGRVLLTRETASRRPTVRGWRSFTTVAVNDIDVIVSVGGQEHTVHADRGGVIDARVESTLEPGWHTVTMRPHEHDRDTSVPVEAKVYVHDPASGFGIISDIDDTIMVTALPGPSSPPGTRSCSTSTPARRPPGCRCSTTASRSSIPARPSSTCRPARGTSRPPSPGS</sequence>